<evidence type="ECO:0000313" key="2">
    <source>
        <dbReference type="EMBL" id="RVW21343.1"/>
    </source>
</evidence>
<sequence>MGRFRNLPKLILAGEKKMFGVYRNGMKARLVRDFFHVGRVNGTIEKERILWREVAAAPRKKGNIFAFKREENDQRRKLFLRCLPSLWLERTGAGATAPFRPKESLVFWVEEEVQSYLVLEEVHRTFERVFNTKRGRESTHPERGRTHHSEARTGAATSLRRKKIIFQERGKGVSPEEEYHSGAWGGAAAPLKDKKIHNRTIGGEKTTTHHQVALVSSQPVR</sequence>
<evidence type="ECO:0000256" key="1">
    <source>
        <dbReference type="SAM" id="MobiDB-lite"/>
    </source>
</evidence>
<feature type="region of interest" description="Disordered" evidence="1">
    <location>
        <begin position="133"/>
        <end position="157"/>
    </location>
</feature>
<organism evidence="2 3">
    <name type="scientific">Vitis vinifera</name>
    <name type="common">Grape</name>
    <dbReference type="NCBI Taxonomy" id="29760"/>
    <lineage>
        <taxon>Eukaryota</taxon>
        <taxon>Viridiplantae</taxon>
        <taxon>Streptophyta</taxon>
        <taxon>Embryophyta</taxon>
        <taxon>Tracheophyta</taxon>
        <taxon>Spermatophyta</taxon>
        <taxon>Magnoliopsida</taxon>
        <taxon>eudicotyledons</taxon>
        <taxon>Gunneridae</taxon>
        <taxon>Pentapetalae</taxon>
        <taxon>rosids</taxon>
        <taxon>Vitales</taxon>
        <taxon>Vitaceae</taxon>
        <taxon>Viteae</taxon>
        <taxon>Vitis</taxon>
    </lineage>
</organism>
<comment type="caution">
    <text evidence="2">The sequence shown here is derived from an EMBL/GenBank/DDBJ whole genome shotgun (WGS) entry which is preliminary data.</text>
</comment>
<reference evidence="2 3" key="1">
    <citation type="journal article" date="2018" name="PLoS Genet.">
        <title>Population sequencing reveals clonal diversity and ancestral inbreeding in the grapevine cultivar Chardonnay.</title>
        <authorList>
            <person name="Roach M.J."/>
            <person name="Johnson D.L."/>
            <person name="Bohlmann J."/>
            <person name="van Vuuren H.J."/>
            <person name="Jones S.J."/>
            <person name="Pretorius I.S."/>
            <person name="Schmidt S.A."/>
            <person name="Borneman A.R."/>
        </authorList>
    </citation>
    <scope>NUCLEOTIDE SEQUENCE [LARGE SCALE GENOMIC DNA]</scope>
    <source>
        <strain evidence="3">cv. Chardonnay</strain>
        <tissue evidence="2">Leaf</tissue>
    </source>
</reference>
<dbReference type="AlphaFoldDB" id="A0A438CDR6"/>
<gene>
    <name evidence="2" type="ORF">CK203_114863</name>
</gene>
<proteinExistence type="predicted"/>
<name>A0A438CDR6_VITVI</name>
<evidence type="ECO:0000313" key="3">
    <source>
        <dbReference type="Proteomes" id="UP000288805"/>
    </source>
</evidence>
<protein>
    <submittedName>
        <fullName evidence="2">Uncharacterized protein</fullName>
    </submittedName>
</protein>
<dbReference type="EMBL" id="QGNW01002298">
    <property type="protein sequence ID" value="RVW21343.1"/>
    <property type="molecule type" value="Genomic_DNA"/>
</dbReference>
<dbReference type="Proteomes" id="UP000288805">
    <property type="component" value="Unassembled WGS sequence"/>
</dbReference>
<feature type="compositionally biased region" description="Basic and acidic residues" evidence="1">
    <location>
        <begin position="134"/>
        <end position="151"/>
    </location>
</feature>
<accession>A0A438CDR6</accession>